<accession>A0ABQ5V252</accession>
<keyword evidence="3" id="KW-0479">Metal-binding</keyword>
<keyword evidence="8" id="KW-0812">Transmembrane</keyword>
<protein>
    <submittedName>
        <fullName evidence="10">Ferredoxin</fullName>
    </submittedName>
</protein>
<dbReference type="InterPro" id="IPR009051">
    <property type="entry name" value="Helical_ferredxn"/>
</dbReference>
<dbReference type="InterPro" id="IPR032879">
    <property type="entry name" value="FixG_C"/>
</dbReference>
<dbReference type="Proteomes" id="UP001161390">
    <property type="component" value="Unassembled WGS sequence"/>
</dbReference>
<dbReference type="SUPFAM" id="SSF54862">
    <property type="entry name" value="4Fe-4S ferredoxins"/>
    <property type="match status" value="1"/>
</dbReference>
<evidence type="ECO:0000256" key="7">
    <source>
        <dbReference type="SAM" id="MobiDB-lite"/>
    </source>
</evidence>
<evidence type="ECO:0000256" key="3">
    <source>
        <dbReference type="ARBA" id="ARBA00022723"/>
    </source>
</evidence>
<evidence type="ECO:0000256" key="1">
    <source>
        <dbReference type="ARBA" id="ARBA00022448"/>
    </source>
</evidence>
<dbReference type="EMBL" id="BSNJ01000005">
    <property type="protein sequence ID" value="GLQ21634.1"/>
    <property type="molecule type" value="Genomic_DNA"/>
</dbReference>
<evidence type="ECO:0000259" key="9">
    <source>
        <dbReference type="PROSITE" id="PS51379"/>
    </source>
</evidence>
<proteinExistence type="predicted"/>
<evidence type="ECO:0000313" key="10">
    <source>
        <dbReference type="EMBL" id="GLQ21634.1"/>
    </source>
</evidence>
<keyword evidence="1" id="KW-0813">Transport</keyword>
<dbReference type="PROSITE" id="PS00198">
    <property type="entry name" value="4FE4S_FER_1"/>
    <property type="match status" value="1"/>
</dbReference>
<evidence type="ECO:0000256" key="2">
    <source>
        <dbReference type="ARBA" id="ARBA00022485"/>
    </source>
</evidence>
<reference evidence="10" key="2">
    <citation type="submission" date="2023-01" db="EMBL/GenBank/DDBJ databases">
        <title>Draft genome sequence of Algimonas porphyrae strain NBRC 108216.</title>
        <authorList>
            <person name="Sun Q."/>
            <person name="Mori K."/>
        </authorList>
    </citation>
    <scope>NUCLEOTIDE SEQUENCE</scope>
    <source>
        <strain evidence="10">NBRC 108216</strain>
    </source>
</reference>
<dbReference type="InterPro" id="IPR014116">
    <property type="entry name" value="Cyt_c_oxidase_cbb3_FixG"/>
</dbReference>
<gene>
    <name evidence="10" type="primary">fixG</name>
    <name evidence="10" type="ORF">GCM10007854_25890</name>
</gene>
<organism evidence="10 11">
    <name type="scientific">Algimonas porphyrae</name>
    <dbReference type="NCBI Taxonomy" id="1128113"/>
    <lineage>
        <taxon>Bacteria</taxon>
        <taxon>Pseudomonadati</taxon>
        <taxon>Pseudomonadota</taxon>
        <taxon>Alphaproteobacteria</taxon>
        <taxon>Maricaulales</taxon>
        <taxon>Robiginitomaculaceae</taxon>
        <taxon>Algimonas</taxon>
    </lineage>
</organism>
<evidence type="ECO:0000313" key="11">
    <source>
        <dbReference type="Proteomes" id="UP001161390"/>
    </source>
</evidence>
<feature type="transmembrane region" description="Helical" evidence="8">
    <location>
        <begin position="361"/>
        <end position="381"/>
    </location>
</feature>
<evidence type="ECO:0000256" key="6">
    <source>
        <dbReference type="ARBA" id="ARBA00023014"/>
    </source>
</evidence>
<dbReference type="InterPro" id="IPR051684">
    <property type="entry name" value="Electron_Trans/Redox"/>
</dbReference>
<feature type="domain" description="4Fe-4S ferredoxin-type" evidence="9">
    <location>
        <begin position="277"/>
        <end position="306"/>
    </location>
</feature>
<dbReference type="PROSITE" id="PS51379">
    <property type="entry name" value="4FE4S_FER_2"/>
    <property type="match status" value="1"/>
</dbReference>
<feature type="transmembrane region" description="Helical" evidence="8">
    <location>
        <begin position="182"/>
        <end position="199"/>
    </location>
</feature>
<dbReference type="InterPro" id="IPR017896">
    <property type="entry name" value="4Fe4S_Fe-S-bd"/>
</dbReference>
<keyword evidence="8" id="KW-0472">Membrane</keyword>
<comment type="caution">
    <text evidence="10">The sequence shown here is derived from an EMBL/GenBank/DDBJ whole genome shotgun (WGS) entry which is preliminary data.</text>
</comment>
<reference evidence="10" key="1">
    <citation type="journal article" date="2014" name="Int. J. Syst. Evol. Microbiol.">
        <title>Complete genome of a new Firmicutes species belonging to the dominant human colonic microbiota ('Ruminococcus bicirculans') reveals two chromosomes and a selective capacity to utilize plant glucans.</title>
        <authorList>
            <consortium name="NISC Comparative Sequencing Program"/>
            <person name="Wegmann U."/>
            <person name="Louis P."/>
            <person name="Goesmann A."/>
            <person name="Henrissat B."/>
            <person name="Duncan S.H."/>
            <person name="Flint H.J."/>
        </authorList>
    </citation>
    <scope>NUCLEOTIDE SEQUENCE</scope>
    <source>
        <strain evidence="10">NBRC 108216</strain>
    </source>
</reference>
<dbReference type="InterPro" id="IPR013783">
    <property type="entry name" value="Ig-like_fold"/>
</dbReference>
<dbReference type="Pfam" id="PF12801">
    <property type="entry name" value="Fer4_5"/>
    <property type="match status" value="1"/>
</dbReference>
<feature type="transmembrane region" description="Helical" evidence="8">
    <location>
        <begin position="108"/>
        <end position="129"/>
    </location>
</feature>
<dbReference type="Pfam" id="PF11614">
    <property type="entry name" value="FixG_C"/>
    <property type="match status" value="1"/>
</dbReference>
<dbReference type="InterPro" id="IPR017900">
    <property type="entry name" value="4Fe4S_Fe_S_CS"/>
</dbReference>
<keyword evidence="5" id="KW-0408">Iron</keyword>
<keyword evidence="11" id="KW-1185">Reference proteome</keyword>
<feature type="transmembrane region" description="Helical" evidence="8">
    <location>
        <begin position="56"/>
        <end position="74"/>
    </location>
</feature>
<dbReference type="RefSeq" id="WP_284373391.1">
    <property type="nucleotide sequence ID" value="NZ_BSNJ01000005.1"/>
</dbReference>
<keyword evidence="6" id="KW-0411">Iron-sulfur</keyword>
<keyword evidence="8" id="KW-1133">Transmembrane helix</keyword>
<evidence type="ECO:0000256" key="8">
    <source>
        <dbReference type="SAM" id="Phobius"/>
    </source>
</evidence>
<dbReference type="Pfam" id="PF13746">
    <property type="entry name" value="Fer4_18"/>
    <property type="match status" value="1"/>
</dbReference>
<feature type="compositionally biased region" description="Basic and acidic residues" evidence="7">
    <location>
        <begin position="7"/>
        <end position="16"/>
    </location>
</feature>
<feature type="transmembrane region" description="Helical" evidence="8">
    <location>
        <begin position="219"/>
        <end position="236"/>
    </location>
</feature>
<dbReference type="Gene3D" id="1.10.1060.10">
    <property type="entry name" value="Alpha-helical ferredoxin"/>
    <property type="match status" value="1"/>
</dbReference>
<feature type="region of interest" description="Disordered" evidence="7">
    <location>
        <begin position="1"/>
        <end position="37"/>
    </location>
</feature>
<evidence type="ECO:0000256" key="5">
    <source>
        <dbReference type="ARBA" id="ARBA00023004"/>
    </source>
</evidence>
<dbReference type="PANTHER" id="PTHR30176">
    <property type="entry name" value="FERREDOXIN-TYPE PROTEIN NAPH"/>
    <property type="match status" value="1"/>
</dbReference>
<keyword evidence="2" id="KW-0004">4Fe-4S</keyword>
<keyword evidence="4" id="KW-0249">Electron transport</keyword>
<sequence length="498" mass="55904">MTTLIDNRQEPGKRTEAAPGVKRSRAPNPTPSTPASLYKKREPIYPKLAHGFFRNLKWVALIVLLGIYYIVPWIRWDRGPGQPDQAVLIDFENARFYFFFIEIWPQEVYYITGLLILAALGLFLATALFGRVWCGYACPQTIWTDLFIHVERFFEGDRNARIKLDKAPWSLSKIYKKTAKHLIWIVIAAATGGAWILYFHDAPTLARDFFTGHAPATSYIFAAMLTFTTYSLAGFMREQVCTYMCPWPRIQAAMIDEEALNVTYRYDRGEPRGAHKKGATWEGRGDCIDCRQCVAVCPVGIDIRDGLQLECIGCALCIDACNEIMVKIDRPKGLIAYDTDDNVVRRMNGQKPRLRLIRSRTVIYAVLFAAVGLIMLSALIGRSTLDMNVLRDRQPNFVLMSDGSVQNGYTIKVLNKATFERSLVLSAEGLPSPSIRVAGQTGLILNVPADEAVDFRVTLVEDDLDLIDTRSEFVFRLSDPDVGDAASRNAVFVAGDSN</sequence>
<evidence type="ECO:0000256" key="4">
    <source>
        <dbReference type="ARBA" id="ARBA00022982"/>
    </source>
</evidence>
<dbReference type="NCBIfam" id="TIGR02745">
    <property type="entry name" value="ccoG_rdxA_fixG"/>
    <property type="match status" value="1"/>
</dbReference>
<dbReference type="PANTHER" id="PTHR30176:SF3">
    <property type="entry name" value="FERREDOXIN-TYPE PROTEIN NAPH"/>
    <property type="match status" value="1"/>
</dbReference>
<name>A0ABQ5V252_9PROT</name>
<dbReference type="Gene3D" id="2.60.40.10">
    <property type="entry name" value="Immunoglobulins"/>
    <property type="match status" value="1"/>
</dbReference>